<protein>
    <submittedName>
        <fullName evidence="1">Uncharacterized protein</fullName>
    </submittedName>
</protein>
<dbReference type="Proteomes" id="UP000190648">
    <property type="component" value="Unassembled WGS sequence"/>
</dbReference>
<comment type="caution">
    <text evidence="1">The sequence shown here is derived from an EMBL/GenBank/DDBJ whole genome shotgun (WGS) entry which is preliminary data.</text>
</comment>
<evidence type="ECO:0000313" key="2">
    <source>
        <dbReference type="Proteomes" id="UP000190648"/>
    </source>
</evidence>
<keyword evidence="2" id="KW-1185">Reference proteome</keyword>
<proteinExistence type="predicted"/>
<reference evidence="1 2" key="1">
    <citation type="submission" date="2016-02" db="EMBL/GenBank/DDBJ databases">
        <title>Band-tailed pigeon sequencing and assembly.</title>
        <authorList>
            <person name="Soares A.E."/>
            <person name="Novak B.J."/>
            <person name="Rice E.S."/>
            <person name="O'Connell B."/>
            <person name="Chang D."/>
            <person name="Weber S."/>
            <person name="Shapiro B."/>
        </authorList>
    </citation>
    <scope>NUCLEOTIDE SEQUENCE [LARGE SCALE GENOMIC DNA]</scope>
    <source>
        <strain evidence="1">BTP2013</strain>
        <tissue evidence="1">Blood</tissue>
    </source>
</reference>
<evidence type="ECO:0000313" key="1">
    <source>
        <dbReference type="EMBL" id="OPJ87518.1"/>
    </source>
</evidence>
<gene>
    <name evidence="1" type="ORF">AV530_000978</name>
</gene>
<sequence length="89" mass="10280">MVEQPLSLSGSRVLLAALNSYECLEGCYPTIRLYSSRVQFQVQFRVQFRVQFQVQFQWFFLGLSTIPRKAVFPGESKAASASRNLQEIW</sequence>
<dbReference type="EMBL" id="LSYS01001700">
    <property type="protein sequence ID" value="OPJ87518.1"/>
    <property type="molecule type" value="Genomic_DNA"/>
</dbReference>
<organism evidence="1 2">
    <name type="scientific">Patagioenas fasciata monilis</name>
    <dbReference type="NCBI Taxonomy" id="372326"/>
    <lineage>
        <taxon>Eukaryota</taxon>
        <taxon>Metazoa</taxon>
        <taxon>Chordata</taxon>
        <taxon>Craniata</taxon>
        <taxon>Vertebrata</taxon>
        <taxon>Euteleostomi</taxon>
        <taxon>Archelosauria</taxon>
        <taxon>Archosauria</taxon>
        <taxon>Dinosauria</taxon>
        <taxon>Saurischia</taxon>
        <taxon>Theropoda</taxon>
        <taxon>Coelurosauria</taxon>
        <taxon>Aves</taxon>
        <taxon>Neognathae</taxon>
        <taxon>Neoaves</taxon>
        <taxon>Columbimorphae</taxon>
        <taxon>Columbiformes</taxon>
        <taxon>Columbidae</taxon>
        <taxon>Patagioenas</taxon>
    </lineage>
</organism>
<accession>A0A1V4KSV1</accession>
<name>A0A1V4KSV1_PATFA</name>
<dbReference type="AlphaFoldDB" id="A0A1V4KSV1"/>